<dbReference type="InterPro" id="IPR028098">
    <property type="entry name" value="Glyco_trans_4-like_N"/>
</dbReference>
<accession>N0BFJ1</accession>
<evidence type="ECO:0000256" key="1">
    <source>
        <dbReference type="SAM" id="MobiDB-lite"/>
    </source>
</evidence>
<evidence type="ECO:0000259" key="2">
    <source>
        <dbReference type="Pfam" id="PF13439"/>
    </source>
</evidence>
<keyword evidence="4" id="KW-1185">Reference proteome</keyword>
<dbReference type="OrthoDB" id="9802525at2"/>
<dbReference type="SUPFAM" id="SSF53756">
    <property type="entry name" value="UDP-Glycosyltransferase/glycogen phosphorylase"/>
    <property type="match status" value="1"/>
</dbReference>
<dbReference type="PANTHER" id="PTHR45947:SF3">
    <property type="entry name" value="SULFOQUINOVOSYL TRANSFERASE SQD2"/>
    <property type="match status" value="1"/>
</dbReference>
<dbReference type="InterPro" id="IPR050194">
    <property type="entry name" value="Glycosyltransferase_grp1"/>
</dbReference>
<dbReference type="HOGENOM" id="CLU_009583_2_0_5"/>
<dbReference type="EMBL" id="CP005587">
    <property type="protein sequence ID" value="AGK59231.1"/>
    <property type="molecule type" value="Genomic_DNA"/>
</dbReference>
<evidence type="ECO:0000313" key="4">
    <source>
        <dbReference type="Proteomes" id="UP000005952"/>
    </source>
</evidence>
<dbReference type="Proteomes" id="UP000005952">
    <property type="component" value="Chromosome"/>
</dbReference>
<dbReference type="AlphaFoldDB" id="N0BFJ1"/>
<dbReference type="Pfam" id="PF13692">
    <property type="entry name" value="Glyco_trans_1_4"/>
    <property type="match status" value="1"/>
</dbReference>
<dbReference type="STRING" id="670307.HYPDE_37798"/>
<protein>
    <submittedName>
        <fullName evidence="3">Group 1 glycosyl transferase</fullName>
    </submittedName>
</protein>
<gene>
    <name evidence="3" type="ORF">HYPDE_37798</name>
</gene>
<dbReference type="PANTHER" id="PTHR45947">
    <property type="entry name" value="SULFOQUINOVOSYL TRANSFERASE SQD2"/>
    <property type="match status" value="1"/>
</dbReference>
<dbReference type="CDD" id="cd03814">
    <property type="entry name" value="GT4-like"/>
    <property type="match status" value="1"/>
</dbReference>
<keyword evidence="3" id="KW-0808">Transferase</keyword>
<dbReference type="GO" id="GO:0016757">
    <property type="term" value="F:glycosyltransferase activity"/>
    <property type="evidence" value="ECO:0007669"/>
    <property type="project" value="UniProtKB-ARBA"/>
</dbReference>
<dbReference type="Gene3D" id="3.40.50.2000">
    <property type="entry name" value="Glycogen Phosphorylase B"/>
    <property type="match status" value="2"/>
</dbReference>
<feature type="region of interest" description="Disordered" evidence="1">
    <location>
        <begin position="339"/>
        <end position="359"/>
    </location>
</feature>
<organism evidence="3 4">
    <name type="scientific">Hyphomicrobium denitrificans 1NES1</name>
    <dbReference type="NCBI Taxonomy" id="670307"/>
    <lineage>
        <taxon>Bacteria</taxon>
        <taxon>Pseudomonadati</taxon>
        <taxon>Pseudomonadota</taxon>
        <taxon>Alphaproteobacteria</taxon>
        <taxon>Hyphomicrobiales</taxon>
        <taxon>Hyphomicrobiaceae</taxon>
        <taxon>Hyphomicrobium</taxon>
    </lineage>
</organism>
<dbReference type="Pfam" id="PF13439">
    <property type="entry name" value="Glyco_transf_4"/>
    <property type="match status" value="1"/>
</dbReference>
<dbReference type="RefSeq" id="WP_015599247.1">
    <property type="nucleotide sequence ID" value="NC_021172.1"/>
</dbReference>
<sequence>MRILIATDAWRPQINGVVRTYENLRHALEASGHQVTVLSPSDFMTLPCPGYREIRLALPNMALISEHVLRSGIEHIHIATEGPIGWAARAICLRYGVRFTTSFHTRFPEYLEAYIGLPASISYRVQRRFHSRSIGTFVATPSLKSELERRGFERLMLWARGVDTALFRPMPAGANKRCAPTFLYVGRVSREKNVEAFLNLGLPGRKVVVGDGPLLPLLRTQYPTVDFKGAKTGDALAAEYSAADVFVFPSRTDTFGLVLLEAMAAGVPIAAHPVMGPIDIVTPGVTGILSDDLRVAALLALELDPLQVRAEAMKHDWSSVAEIFVDNIYRARGAARPLGRSVKTKGKSPQIKQSPKPVA</sequence>
<proteinExistence type="predicted"/>
<evidence type="ECO:0000313" key="3">
    <source>
        <dbReference type="EMBL" id="AGK59231.1"/>
    </source>
</evidence>
<name>N0BFJ1_9HYPH</name>
<dbReference type="KEGG" id="hdt:HYPDE_37798"/>
<dbReference type="eggNOG" id="COG0438">
    <property type="taxonomic scope" value="Bacteria"/>
</dbReference>
<reference evidence="3 4" key="1">
    <citation type="journal article" date="2013" name="Genome Announc.">
        <title>Genome sequences for three denitrifying bacterial strains isolated from a uranium- and nitrate-contaminated subsurface environment.</title>
        <authorList>
            <person name="Venkatramanan R."/>
            <person name="Prakash O."/>
            <person name="Woyke T."/>
            <person name="Chain P."/>
            <person name="Goodwin L.A."/>
            <person name="Watson D."/>
            <person name="Brooks S."/>
            <person name="Kostka J.E."/>
            <person name="Green S.J."/>
        </authorList>
    </citation>
    <scope>NUCLEOTIDE SEQUENCE [LARGE SCALE GENOMIC DNA]</scope>
    <source>
        <strain evidence="3 4">1NES1</strain>
    </source>
</reference>
<feature type="domain" description="Glycosyltransferase subfamily 4-like N-terminal" evidence="2">
    <location>
        <begin position="14"/>
        <end position="165"/>
    </location>
</feature>